<gene>
    <name evidence="1" type="ORF">CFX1CAM_0442</name>
</gene>
<accession>A0A1Y6K3Q8</accession>
<keyword evidence="2" id="KW-1185">Reference proteome</keyword>
<name>A0A1Y6K3Q8_9CHLR</name>
<evidence type="ECO:0008006" key="3">
    <source>
        <dbReference type="Google" id="ProtNLM"/>
    </source>
</evidence>
<sequence>MEDLINGLMDQDDKKAYECLKKLEEISNQSSKVYRFFDAFVEMLESDHSYIRTRGLRLIAANARWDIDNKIDKIIDKFLECVTDEKPITARQCIKALPTIVKYKPDLKKDVENALRDANLSRYQENMQALIFKDIHKALGDIEKI</sequence>
<dbReference type="InterPro" id="IPR016024">
    <property type="entry name" value="ARM-type_fold"/>
</dbReference>
<organism evidence="1 2">
    <name type="scientific">Candidatus Brevifilum fermentans</name>
    <dbReference type="NCBI Taxonomy" id="1986204"/>
    <lineage>
        <taxon>Bacteria</taxon>
        <taxon>Bacillati</taxon>
        <taxon>Chloroflexota</taxon>
        <taxon>Anaerolineae</taxon>
        <taxon>Anaerolineales</taxon>
        <taxon>Anaerolineaceae</taxon>
        <taxon>Candidatus Brevifilum</taxon>
    </lineage>
</organism>
<proteinExistence type="predicted"/>
<dbReference type="KEGG" id="abat:CFX1CAM_0442"/>
<dbReference type="AlphaFoldDB" id="A0A1Y6K3Q8"/>
<protein>
    <recommendedName>
        <fullName evidence="3">SufBD protein</fullName>
    </recommendedName>
</protein>
<reference evidence="2" key="1">
    <citation type="submission" date="2017-05" db="EMBL/GenBank/DDBJ databases">
        <authorList>
            <person name="Kirkegaard R."/>
            <person name="Mcilroy J S."/>
        </authorList>
    </citation>
    <scope>NUCLEOTIDE SEQUENCE [LARGE SCALE GENOMIC DNA]</scope>
</reference>
<evidence type="ECO:0000313" key="1">
    <source>
        <dbReference type="EMBL" id="SMX53508.1"/>
    </source>
</evidence>
<dbReference type="EMBL" id="LT859958">
    <property type="protein sequence ID" value="SMX53508.1"/>
    <property type="molecule type" value="Genomic_DNA"/>
</dbReference>
<dbReference type="RefSeq" id="WP_173745451.1">
    <property type="nucleotide sequence ID" value="NZ_LT859958.1"/>
</dbReference>
<dbReference type="InterPro" id="IPR011989">
    <property type="entry name" value="ARM-like"/>
</dbReference>
<evidence type="ECO:0000313" key="2">
    <source>
        <dbReference type="Proteomes" id="UP000195514"/>
    </source>
</evidence>
<dbReference type="Gene3D" id="1.25.10.10">
    <property type="entry name" value="Leucine-rich Repeat Variant"/>
    <property type="match status" value="1"/>
</dbReference>
<dbReference type="Proteomes" id="UP000195514">
    <property type="component" value="Chromosome I"/>
</dbReference>
<dbReference type="SUPFAM" id="SSF48371">
    <property type="entry name" value="ARM repeat"/>
    <property type="match status" value="1"/>
</dbReference>